<dbReference type="GO" id="GO:0061809">
    <property type="term" value="F:NAD+ nucleosidase activity, cyclic ADP-ribose generating"/>
    <property type="evidence" value="ECO:0007669"/>
    <property type="project" value="UniProtKB-EC"/>
</dbReference>
<dbReference type="EC" id="3.2.2.6" evidence="1"/>
<comment type="caution">
    <text evidence="6">The sequence shown here is derived from an EMBL/GenBank/DDBJ whole genome shotgun (WGS) entry which is preliminary data.</text>
</comment>
<keyword evidence="3" id="KW-0520">NAD</keyword>
<dbReference type="InterPro" id="IPR000157">
    <property type="entry name" value="TIR_dom"/>
</dbReference>
<comment type="catalytic activity">
    <reaction evidence="4">
        <text>NAD(+) + H2O = ADP-D-ribose + nicotinamide + H(+)</text>
        <dbReference type="Rhea" id="RHEA:16301"/>
        <dbReference type="ChEBI" id="CHEBI:15377"/>
        <dbReference type="ChEBI" id="CHEBI:15378"/>
        <dbReference type="ChEBI" id="CHEBI:17154"/>
        <dbReference type="ChEBI" id="CHEBI:57540"/>
        <dbReference type="ChEBI" id="CHEBI:57967"/>
        <dbReference type="EC" id="3.2.2.6"/>
    </reaction>
    <physiologicalReaction direction="left-to-right" evidence="4">
        <dbReference type="Rhea" id="RHEA:16302"/>
    </physiologicalReaction>
</comment>
<dbReference type="PANTHER" id="PTHR32009">
    <property type="entry name" value="TMV RESISTANCE PROTEIN N-LIKE"/>
    <property type="match status" value="1"/>
</dbReference>
<dbReference type="SUPFAM" id="SSF52200">
    <property type="entry name" value="Toll/Interleukin receptor TIR domain"/>
    <property type="match status" value="1"/>
</dbReference>
<feature type="non-terminal residue" evidence="6">
    <location>
        <position position="162"/>
    </location>
</feature>
<organism evidence="6 7">
    <name type="scientific">Trifolium medium</name>
    <dbReference type="NCBI Taxonomy" id="97028"/>
    <lineage>
        <taxon>Eukaryota</taxon>
        <taxon>Viridiplantae</taxon>
        <taxon>Streptophyta</taxon>
        <taxon>Embryophyta</taxon>
        <taxon>Tracheophyta</taxon>
        <taxon>Spermatophyta</taxon>
        <taxon>Magnoliopsida</taxon>
        <taxon>eudicotyledons</taxon>
        <taxon>Gunneridae</taxon>
        <taxon>Pentapetalae</taxon>
        <taxon>rosids</taxon>
        <taxon>fabids</taxon>
        <taxon>Fabales</taxon>
        <taxon>Fabaceae</taxon>
        <taxon>Papilionoideae</taxon>
        <taxon>50 kb inversion clade</taxon>
        <taxon>NPAAA clade</taxon>
        <taxon>Hologalegina</taxon>
        <taxon>IRL clade</taxon>
        <taxon>Trifolieae</taxon>
        <taxon>Trifolium</taxon>
    </lineage>
</organism>
<name>A0A392NXE7_9FABA</name>
<dbReference type="InterPro" id="IPR035897">
    <property type="entry name" value="Toll_tir_struct_dom_sf"/>
</dbReference>
<dbReference type="Gene3D" id="3.40.50.10140">
    <property type="entry name" value="Toll/interleukin-1 receptor homology (TIR) domain"/>
    <property type="match status" value="1"/>
</dbReference>
<accession>A0A392NXE7</accession>
<dbReference type="GO" id="GO:0007165">
    <property type="term" value="P:signal transduction"/>
    <property type="evidence" value="ECO:0007669"/>
    <property type="project" value="InterPro"/>
</dbReference>
<dbReference type="PANTHER" id="PTHR32009:SF39">
    <property type="entry name" value="TIR DOMAIN-CONTAINING PROTEIN"/>
    <property type="match status" value="1"/>
</dbReference>
<evidence type="ECO:0000313" key="6">
    <source>
        <dbReference type="EMBL" id="MCI03910.1"/>
    </source>
</evidence>
<evidence type="ECO:0000256" key="4">
    <source>
        <dbReference type="ARBA" id="ARBA00047304"/>
    </source>
</evidence>
<reference evidence="6 7" key="1">
    <citation type="journal article" date="2018" name="Front. Plant Sci.">
        <title>Red Clover (Trifolium pratense) and Zigzag Clover (T. medium) - A Picture of Genomic Similarities and Differences.</title>
        <authorList>
            <person name="Dluhosova J."/>
            <person name="Istvanek J."/>
            <person name="Nedelnik J."/>
            <person name="Repkova J."/>
        </authorList>
    </citation>
    <scope>NUCLEOTIDE SEQUENCE [LARGE SCALE GENOMIC DNA]</scope>
    <source>
        <strain evidence="7">cv. 10/8</strain>
        <tissue evidence="6">Leaf</tissue>
    </source>
</reference>
<sequence>MALPSLSSFTYDWTYDVFLNFRGVDTRNSFTGNLYNSLHQRGIHTFIDDEQIQKGDEITPTLLQAIKQSKIFIAIFSDDYASSTFCLTELVTILECSKLPGRLFFPIFYDVEPTQIRKLTGAYAEAFANHDKRFGDEKDKVQRWRDALHQAADVSGCHFKPG</sequence>
<dbReference type="SMART" id="SM00255">
    <property type="entry name" value="TIR"/>
    <property type="match status" value="1"/>
</dbReference>
<evidence type="ECO:0000256" key="2">
    <source>
        <dbReference type="ARBA" id="ARBA00022801"/>
    </source>
</evidence>
<evidence type="ECO:0000256" key="3">
    <source>
        <dbReference type="ARBA" id="ARBA00023027"/>
    </source>
</evidence>
<dbReference type="AlphaFoldDB" id="A0A392NXE7"/>
<dbReference type="Pfam" id="PF01582">
    <property type="entry name" value="TIR"/>
    <property type="match status" value="1"/>
</dbReference>
<proteinExistence type="predicted"/>
<feature type="domain" description="TIR" evidence="5">
    <location>
        <begin position="13"/>
        <end position="162"/>
    </location>
</feature>
<evidence type="ECO:0000259" key="5">
    <source>
        <dbReference type="PROSITE" id="PS50104"/>
    </source>
</evidence>
<dbReference type="EMBL" id="LXQA010053661">
    <property type="protein sequence ID" value="MCI03910.1"/>
    <property type="molecule type" value="Genomic_DNA"/>
</dbReference>
<dbReference type="Proteomes" id="UP000265520">
    <property type="component" value="Unassembled WGS sequence"/>
</dbReference>
<dbReference type="PROSITE" id="PS50104">
    <property type="entry name" value="TIR"/>
    <property type="match status" value="1"/>
</dbReference>
<evidence type="ECO:0000313" key="7">
    <source>
        <dbReference type="Proteomes" id="UP000265520"/>
    </source>
</evidence>
<evidence type="ECO:0000256" key="1">
    <source>
        <dbReference type="ARBA" id="ARBA00011982"/>
    </source>
</evidence>
<gene>
    <name evidence="6" type="ORF">A2U01_0024951</name>
</gene>
<keyword evidence="2" id="KW-0378">Hydrolase</keyword>
<protein>
    <recommendedName>
        <fullName evidence="1">ADP-ribosyl cyclase/cyclic ADP-ribose hydrolase</fullName>
        <ecNumber evidence="1">3.2.2.6</ecNumber>
    </recommendedName>
</protein>
<keyword evidence="7" id="KW-1185">Reference proteome</keyword>
<dbReference type="FunFam" id="3.40.50.10140:FF:000007">
    <property type="entry name" value="Disease resistance protein (TIR-NBS-LRR class)"/>
    <property type="match status" value="1"/>
</dbReference>